<dbReference type="RefSeq" id="WP_132319260.1">
    <property type="nucleotide sequence ID" value="NZ_FWZT01000009.1"/>
</dbReference>
<proteinExistence type="predicted"/>
<feature type="signal peptide" evidence="1">
    <location>
        <begin position="1"/>
        <end position="19"/>
    </location>
</feature>
<keyword evidence="1" id="KW-0732">Signal</keyword>
<dbReference type="SUPFAM" id="SSF53300">
    <property type="entry name" value="vWA-like"/>
    <property type="match status" value="1"/>
</dbReference>
<dbReference type="InterPro" id="IPR036465">
    <property type="entry name" value="vWFA_dom_sf"/>
</dbReference>
<accession>A0A1Y6BV22</accession>
<dbReference type="Pfam" id="PF00092">
    <property type="entry name" value="VWA"/>
    <property type="match status" value="1"/>
</dbReference>
<keyword evidence="4" id="KW-1185">Reference proteome</keyword>
<sequence length="288" mass="32117">MLLKLLPLTLLLGSLNLSCQNAEFKGVEKNNAEVCESGEVYTGANFLFLVDNSRSMIDTDCPSGDSANCGPTNRERAILSAFDALTEAFVSSDRDEAISSIAIARFTPDNRNQSFEDMPAESYISVESFPENRSMLEQRLSFTRSPKGDTPYLNAILWGEKFVSEETSANGRKNILVLVTDGEPTDKSPKEVREKAESLDAPIITIRVNQSGLNMEQRRDIHQGVIQKNYSQWTTENYDNLNLYVDDLMSLPQDISSREIIEISSVAELEAKIFQDIILETVPCLPSK</sequence>
<protein>
    <submittedName>
        <fullName evidence="3">von Willebrand factor type A domain-containing protein</fullName>
    </submittedName>
</protein>
<feature type="domain" description="VWFA" evidence="2">
    <location>
        <begin position="45"/>
        <end position="248"/>
    </location>
</feature>
<evidence type="ECO:0000313" key="4">
    <source>
        <dbReference type="Proteomes" id="UP000192907"/>
    </source>
</evidence>
<gene>
    <name evidence="3" type="ORF">SAMN06296036_109146</name>
</gene>
<dbReference type="SMART" id="SM00327">
    <property type="entry name" value="VWA"/>
    <property type="match status" value="1"/>
</dbReference>
<dbReference type="EMBL" id="FWZT01000009">
    <property type="protein sequence ID" value="SMF30032.1"/>
    <property type="molecule type" value="Genomic_DNA"/>
</dbReference>
<evidence type="ECO:0000256" key="1">
    <source>
        <dbReference type="SAM" id="SignalP"/>
    </source>
</evidence>
<evidence type="ECO:0000313" key="3">
    <source>
        <dbReference type="EMBL" id="SMF30032.1"/>
    </source>
</evidence>
<dbReference type="CDD" id="cd00198">
    <property type="entry name" value="vWFA"/>
    <property type="match status" value="1"/>
</dbReference>
<dbReference type="Gene3D" id="3.40.50.410">
    <property type="entry name" value="von Willebrand factor, type A domain"/>
    <property type="match status" value="1"/>
</dbReference>
<dbReference type="InterPro" id="IPR002035">
    <property type="entry name" value="VWF_A"/>
</dbReference>
<dbReference type="PROSITE" id="PS50234">
    <property type="entry name" value="VWFA"/>
    <property type="match status" value="1"/>
</dbReference>
<evidence type="ECO:0000259" key="2">
    <source>
        <dbReference type="PROSITE" id="PS50234"/>
    </source>
</evidence>
<reference evidence="4" key="1">
    <citation type="submission" date="2017-04" db="EMBL/GenBank/DDBJ databases">
        <authorList>
            <person name="Varghese N."/>
            <person name="Submissions S."/>
        </authorList>
    </citation>
    <scope>NUCLEOTIDE SEQUENCE [LARGE SCALE GENOMIC DNA]</scope>
    <source>
        <strain evidence="4">RKEM611</strain>
    </source>
</reference>
<name>A0A1Y6BV22_9BACT</name>
<organism evidence="3 4">
    <name type="scientific">Pseudobacteriovorax antillogorgiicola</name>
    <dbReference type="NCBI Taxonomy" id="1513793"/>
    <lineage>
        <taxon>Bacteria</taxon>
        <taxon>Pseudomonadati</taxon>
        <taxon>Bdellovibrionota</taxon>
        <taxon>Oligoflexia</taxon>
        <taxon>Oligoflexales</taxon>
        <taxon>Pseudobacteriovoracaceae</taxon>
        <taxon>Pseudobacteriovorax</taxon>
    </lineage>
</organism>
<feature type="chain" id="PRO_5013074176" evidence="1">
    <location>
        <begin position="20"/>
        <end position="288"/>
    </location>
</feature>
<dbReference type="Proteomes" id="UP000192907">
    <property type="component" value="Unassembled WGS sequence"/>
</dbReference>
<dbReference type="AlphaFoldDB" id="A0A1Y6BV22"/>